<proteinExistence type="predicted"/>
<dbReference type="EMBL" id="BAAATR010000050">
    <property type="protein sequence ID" value="GAA2274686.1"/>
    <property type="molecule type" value="Genomic_DNA"/>
</dbReference>
<protein>
    <submittedName>
        <fullName evidence="1">Uncharacterized protein</fullName>
    </submittedName>
</protein>
<accession>A0ABP5RWY6</accession>
<name>A0ABP5RWY6_9ACTN</name>
<gene>
    <name evidence="1" type="ORF">GCM10010430_70860</name>
</gene>
<reference evidence="2" key="1">
    <citation type="journal article" date="2019" name="Int. J. Syst. Evol. Microbiol.">
        <title>The Global Catalogue of Microorganisms (GCM) 10K type strain sequencing project: providing services to taxonomists for standard genome sequencing and annotation.</title>
        <authorList>
            <consortium name="The Broad Institute Genomics Platform"/>
            <consortium name="The Broad Institute Genome Sequencing Center for Infectious Disease"/>
            <person name="Wu L."/>
            <person name="Ma J."/>
        </authorList>
    </citation>
    <scope>NUCLEOTIDE SEQUENCE [LARGE SCALE GENOMIC DNA]</scope>
    <source>
        <strain evidence="2">JCM 7356</strain>
    </source>
</reference>
<keyword evidence="2" id="KW-1185">Reference proteome</keyword>
<organism evidence="1 2">
    <name type="scientific">Kitasatospora cystarginea</name>
    <dbReference type="NCBI Taxonomy" id="58350"/>
    <lineage>
        <taxon>Bacteria</taxon>
        <taxon>Bacillati</taxon>
        <taxon>Actinomycetota</taxon>
        <taxon>Actinomycetes</taxon>
        <taxon>Kitasatosporales</taxon>
        <taxon>Streptomycetaceae</taxon>
        <taxon>Kitasatospora</taxon>
    </lineage>
</organism>
<evidence type="ECO:0000313" key="1">
    <source>
        <dbReference type="EMBL" id="GAA2274686.1"/>
    </source>
</evidence>
<evidence type="ECO:0000313" key="2">
    <source>
        <dbReference type="Proteomes" id="UP001500305"/>
    </source>
</evidence>
<comment type="caution">
    <text evidence="1">The sequence shown here is derived from an EMBL/GenBank/DDBJ whole genome shotgun (WGS) entry which is preliminary data.</text>
</comment>
<dbReference type="Proteomes" id="UP001500305">
    <property type="component" value="Unassembled WGS sequence"/>
</dbReference>
<sequence length="65" mass="6327">MRAVWARGSCMVKSTPHSSAARVSGAVRKSSPAGAAVPLAAVAMLSSAGARSSGVQVGVIVSMAS</sequence>